<keyword evidence="6" id="KW-1185">Reference proteome</keyword>
<sequence length="285" mass="32935">MTLIVGEISYTNILPIFYYLDREKLSDLDCRFVPQIPAELNRGMANGAVDVGGISSFAYGENFDRYTLLPNLSVSAYSRVGSLFLFSKVPIEELNEKSVALTSSSATTIHLLKIILERFYEFSVEYDVMKPNFESMLETHDACLLIGDDAIKTVWNKSDRYYMYDIGQLWYEHTGLPMTYAVFAVRNEVLQTETEKLSVLYEQLISSKRKSIDINYLPMIDSIRNNFGGTQLFWEQYFKGLSYDLNDQMLKGLNYYYQLAYDLGYLKKKVQTISLWSAFDHSHSM</sequence>
<evidence type="ECO:0000313" key="6">
    <source>
        <dbReference type="Proteomes" id="UP001148125"/>
    </source>
</evidence>
<dbReference type="CDD" id="cd13634">
    <property type="entry name" value="PBP2_Sco4506"/>
    <property type="match status" value="1"/>
</dbReference>
<dbReference type="EC" id="4.2.1.151" evidence="4"/>
<dbReference type="EMBL" id="JAOTPO010000001">
    <property type="protein sequence ID" value="MDE5411928.1"/>
    <property type="molecule type" value="Genomic_DNA"/>
</dbReference>
<evidence type="ECO:0000256" key="4">
    <source>
        <dbReference type="HAMAP-Rule" id="MF_00995"/>
    </source>
</evidence>
<dbReference type="HAMAP" id="MF_00995">
    <property type="entry name" value="MqnA"/>
    <property type="match status" value="1"/>
</dbReference>
<comment type="pathway">
    <text evidence="1 4">Quinol/quinone metabolism; menaquinone biosynthesis.</text>
</comment>
<evidence type="ECO:0000256" key="1">
    <source>
        <dbReference type="ARBA" id="ARBA00004863"/>
    </source>
</evidence>
<comment type="function">
    <text evidence="4">Catalyzes the dehydration of chorismate into 3-[(1-carboxyvinyl)oxy]benzoate, a step in the biosynthesis of menaquinone (MK, vitamin K2).</text>
</comment>
<proteinExistence type="inferred from homology"/>
<gene>
    <name evidence="4" type="primary">mqnA</name>
    <name evidence="5" type="ORF">N7Z68_00845</name>
</gene>
<keyword evidence="2 4" id="KW-0474">Menaquinone biosynthesis</keyword>
<dbReference type="SUPFAM" id="SSF53850">
    <property type="entry name" value="Periplasmic binding protein-like II"/>
    <property type="match status" value="1"/>
</dbReference>
<evidence type="ECO:0000256" key="2">
    <source>
        <dbReference type="ARBA" id="ARBA00022428"/>
    </source>
</evidence>
<evidence type="ECO:0000256" key="3">
    <source>
        <dbReference type="ARBA" id="ARBA00023239"/>
    </source>
</evidence>
<dbReference type="Proteomes" id="UP001148125">
    <property type="component" value="Unassembled WGS sequence"/>
</dbReference>
<dbReference type="PANTHER" id="PTHR37690">
    <property type="entry name" value="CHORISMATE DEHYDRATASE"/>
    <property type="match status" value="1"/>
</dbReference>
<dbReference type="PANTHER" id="PTHR37690:SF1">
    <property type="entry name" value="CHORISMATE DEHYDRATASE"/>
    <property type="match status" value="1"/>
</dbReference>
<comment type="catalytic activity">
    <reaction evidence="4">
        <text>chorismate = 3-[(1-carboxyvinyl)-oxy]benzoate + H2O</text>
        <dbReference type="Rhea" id="RHEA:40051"/>
        <dbReference type="ChEBI" id="CHEBI:15377"/>
        <dbReference type="ChEBI" id="CHEBI:29748"/>
        <dbReference type="ChEBI" id="CHEBI:76981"/>
        <dbReference type="EC" id="4.2.1.151"/>
    </reaction>
</comment>
<protein>
    <recommendedName>
        <fullName evidence="4">Chorismate dehydratase</fullName>
        <ecNumber evidence="4">4.2.1.151</ecNumber>
    </recommendedName>
    <alternativeName>
        <fullName evidence="4">Menaquinone biosynthetic enzyme MqnA</fullName>
    </alternativeName>
</protein>
<name>A0ABT5VBU1_9BACI</name>
<comment type="caution">
    <text evidence="5">The sequence shown here is derived from an EMBL/GenBank/DDBJ whole genome shotgun (WGS) entry which is preliminary data.</text>
</comment>
<comment type="similarity">
    <text evidence="4">Belongs to the MqnA/MqnD family. MqnA subfamily.</text>
</comment>
<dbReference type="Pfam" id="PF02621">
    <property type="entry name" value="VitK2_biosynth"/>
    <property type="match status" value="1"/>
</dbReference>
<keyword evidence="3 4" id="KW-0456">Lyase</keyword>
<dbReference type="Gene3D" id="3.40.190.10">
    <property type="entry name" value="Periplasmic binding protein-like II"/>
    <property type="match status" value="2"/>
</dbReference>
<dbReference type="InterPro" id="IPR003773">
    <property type="entry name" value="Menaquinone_biosynth"/>
</dbReference>
<evidence type="ECO:0000313" key="5">
    <source>
        <dbReference type="EMBL" id="MDE5411928.1"/>
    </source>
</evidence>
<dbReference type="InterPro" id="IPR030868">
    <property type="entry name" value="MqnA"/>
</dbReference>
<organism evidence="5 6">
    <name type="scientific">Alkalihalobacterium chitinilyticum</name>
    <dbReference type="NCBI Taxonomy" id="2980103"/>
    <lineage>
        <taxon>Bacteria</taxon>
        <taxon>Bacillati</taxon>
        <taxon>Bacillota</taxon>
        <taxon>Bacilli</taxon>
        <taxon>Bacillales</taxon>
        <taxon>Bacillaceae</taxon>
        <taxon>Alkalihalobacterium</taxon>
    </lineage>
</organism>
<accession>A0ABT5VBU1</accession>
<reference evidence="5" key="1">
    <citation type="submission" date="2024-05" db="EMBL/GenBank/DDBJ databases">
        <title>Alkalihalobacillus sp. strain MEB203 novel alkaliphilic bacterium from Lonar Lake, India.</title>
        <authorList>
            <person name="Joshi A."/>
            <person name="Thite S."/>
            <person name="Mengade P."/>
        </authorList>
    </citation>
    <scope>NUCLEOTIDE SEQUENCE</scope>
    <source>
        <strain evidence="5">MEB 203</strain>
    </source>
</reference>
<dbReference type="RefSeq" id="WP_275116559.1">
    <property type="nucleotide sequence ID" value="NZ_JAOTPO010000001.1"/>
</dbReference>